<feature type="domain" description="PDZ" evidence="3">
    <location>
        <begin position="100"/>
        <end position="186"/>
    </location>
</feature>
<protein>
    <recommendedName>
        <fullName evidence="1">endopeptidase La</fullName>
        <ecNumber evidence="1">3.4.21.53</ecNumber>
    </recommendedName>
</protein>
<feature type="domain" description="Lon proteolytic" evidence="4">
    <location>
        <begin position="227"/>
        <end position="345"/>
    </location>
</feature>
<keyword evidence="2" id="KW-0812">Transmembrane</keyword>
<evidence type="ECO:0000256" key="2">
    <source>
        <dbReference type="SAM" id="Phobius"/>
    </source>
</evidence>
<dbReference type="PANTHER" id="PTHR10046">
    <property type="entry name" value="ATP DEPENDENT LON PROTEASE FAMILY MEMBER"/>
    <property type="match status" value="1"/>
</dbReference>
<dbReference type="PROSITE" id="PS50106">
    <property type="entry name" value="PDZ"/>
    <property type="match status" value="1"/>
</dbReference>
<gene>
    <name evidence="5" type="ORF">ACFO0S_04595</name>
</gene>
<keyword evidence="1 5" id="KW-0645">Protease</keyword>
<proteinExistence type="inferred from homology"/>
<dbReference type="InterPro" id="IPR014721">
    <property type="entry name" value="Ribsml_uS5_D2-typ_fold_subgr"/>
</dbReference>
<dbReference type="SUPFAM" id="SSF54211">
    <property type="entry name" value="Ribosomal protein S5 domain 2-like"/>
    <property type="match status" value="1"/>
</dbReference>
<dbReference type="SMART" id="SM00228">
    <property type="entry name" value="PDZ"/>
    <property type="match status" value="1"/>
</dbReference>
<comment type="caution">
    <text evidence="5">The sequence shown here is derived from an EMBL/GenBank/DDBJ whole genome shotgun (WGS) entry which is preliminary data.</text>
</comment>
<comment type="catalytic activity">
    <reaction evidence="1">
        <text>Hydrolysis of proteins in presence of ATP.</text>
        <dbReference type="EC" id="3.4.21.53"/>
    </reaction>
</comment>
<organism evidence="5 6">
    <name type="scientific">Chryseomicrobium palamuruense</name>
    <dbReference type="NCBI Taxonomy" id="682973"/>
    <lineage>
        <taxon>Bacteria</taxon>
        <taxon>Bacillati</taxon>
        <taxon>Bacillota</taxon>
        <taxon>Bacilli</taxon>
        <taxon>Bacillales</taxon>
        <taxon>Caryophanaceae</taxon>
        <taxon>Chryseomicrobium</taxon>
    </lineage>
</organism>
<keyword evidence="1 5" id="KW-0378">Hydrolase</keyword>
<evidence type="ECO:0000313" key="5">
    <source>
        <dbReference type="EMBL" id="MFC4354353.1"/>
    </source>
</evidence>
<dbReference type="Pfam" id="PF13180">
    <property type="entry name" value="PDZ_2"/>
    <property type="match status" value="1"/>
</dbReference>
<dbReference type="PROSITE" id="PS51786">
    <property type="entry name" value="LON_PROTEOLYTIC"/>
    <property type="match status" value="1"/>
</dbReference>
<dbReference type="InterPro" id="IPR020568">
    <property type="entry name" value="Ribosomal_Su5_D2-typ_SF"/>
</dbReference>
<dbReference type="Pfam" id="PF05362">
    <property type="entry name" value="Lon_C"/>
    <property type="match status" value="1"/>
</dbReference>
<dbReference type="Gene3D" id="2.30.42.10">
    <property type="match status" value="1"/>
</dbReference>
<accession>A0ABV8UST9</accession>
<keyword evidence="2" id="KW-0472">Membrane</keyword>
<keyword evidence="1" id="KW-0720">Serine protease</keyword>
<feature type="transmembrane region" description="Helical" evidence="2">
    <location>
        <begin position="7"/>
        <end position="24"/>
    </location>
</feature>
<comment type="similarity">
    <text evidence="1">Belongs to the peptidase S16 family.</text>
</comment>
<dbReference type="RefSeq" id="WP_378140637.1">
    <property type="nucleotide sequence ID" value="NZ_JBHSEF010000011.1"/>
</dbReference>
<dbReference type="InterPro" id="IPR008269">
    <property type="entry name" value="Lon_proteolytic"/>
</dbReference>
<evidence type="ECO:0000259" key="3">
    <source>
        <dbReference type="PROSITE" id="PS50106"/>
    </source>
</evidence>
<keyword evidence="6" id="KW-1185">Reference proteome</keyword>
<feature type="active site" evidence="1">
    <location>
        <position position="279"/>
    </location>
</feature>
<dbReference type="EC" id="3.4.21.53" evidence="1"/>
<dbReference type="EMBL" id="JBHSEF010000011">
    <property type="protein sequence ID" value="MFC4354353.1"/>
    <property type="molecule type" value="Genomic_DNA"/>
</dbReference>
<dbReference type="SUPFAM" id="SSF50156">
    <property type="entry name" value="PDZ domain-like"/>
    <property type="match status" value="1"/>
</dbReference>
<reference evidence="6" key="1">
    <citation type="journal article" date="2019" name="Int. J. Syst. Evol. Microbiol.">
        <title>The Global Catalogue of Microorganisms (GCM) 10K type strain sequencing project: providing services to taxonomists for standard genome sequencing and annotation.</title>
        <authorList>
            <consortium name="The Broad Institute Genomics Platform"/>
            <consortium name="The Broad Institute Genome Sequencing Center for Infectious Disease"/>
            <person name="Wu L."/>
            <person name="Ma J."/>
        </authorList>
    </citation>
    <scope>NUCLEOTIDE SEQUENCE [LARGE SCALE GENOMIC DNA]</scope>
    <source>
        <strain evidence="6">CCUG 50353</strain>
    </source>
</reference>
<sequence length="349" mass="38991">MTAFKNWGIWIAFIVLLLFLFYPLDYYISKPGGAYEISPIVEVENQDTDDEGELRLLTIALSKATPATYLYQLWRDPDHLMEANQIRRENEDDEAYEVRQLKLMSNSQINAIQVAYEQTGNEYTITNNGLFIYSVVKGSPADGKLQPGDRIINLEGAQEISEAVLQELLATKKVGDRIELTVQRDGQTRQVEITLGSIPEIPGRPAVGISYQQDRQIATERNVVFHSEEIGGPSAGLMFTLEIMNQLLDEDLTKGYRIAGTGEILQDGTVGRIGGVDLKVVAAADEQVDFMFAPDDELSEDVLAKNPDLETNYQMAVRTATEENLDIEIVPVKTIQDALEYLEKLPPKS</sequence>
<dbReference type="NCBIfam" id="NF041438">
    <property type="entry name" value="SepM_fam_S16"/>
    <property type="match status" value="1"/>
</dbReference>
<evidence type="ECO:0000256" key="1">
    <source>
        <dbReference type="PROSITE-ProRule" id="PRU01122"/>
    </source>
</evidence>
<dbReference type="GO" id="GO:0006508">
    <property type="term" value="P:proteolysis"/>
    <property type="evidence" value="ECO:0007669"/>
    <property type="project" value="UniProtKB-KW"/>
</dbReference>
<evidence type="ECO:0000313" key="6">
    <source>
        <dbReference type="Proteomes" id="UP001595733"/>
    </source>
</evidence>
<evidence type="ECO:0000259" key="4">
    <source>
        <dbReference type="PROSITE" id="PS51786"/>
    </source>
</evidence>
<dbReference type="InterPro" id="IPR001478">
    <property type="entry name" value="PDZ"/>
</dbReference>
<name>A0ABV8UST9_9BACL</name>
<dbReference type="InterPro" id="IPR036034">
    <property type="entry name" value="PDZ_sf"/>
</dbReference>
<dbReference type="Gene3D" id="3.30.230.10">
    <property type="match status" value="1"/>
</dbReference>
<feature type="active site" evidence="1">
    <location>
        <position position="234"/>
    </location>
</feature>
<dbReference type="GO" id="GO:0008233">
    <property type="term" value="F:peptidase activity"/>
    <property type="evidence" value="ECO:0007669"/>
    <property type="project" value="UniProtKB-KW"/>
</dbReference>
<dbReference type="InterPro" id="IPR027065">
    <property type="entry name" value="Lon_Prtase"/>
</dbReference>
<keyword evidence="2" id="KW-1133">Transmembrane helix</keyword>
<dbReference type="Proteomes" id="UP001595733">
    <property type="component" value="Unassembled WGS sequence"/>
</dbReference>